<accession>A0A3M9N2R0</accession>
<feature type="transmembrane region" description="Helical" evidence="1">
    <location>
        <begin position="87"/>
        <end position="108"/>
    </location>
</feature>
<name>A0A3M9N2R0_9BACT</name>
<evidence type="ECO:0000313" key="3">
    <source>
        <dbReference type="Proteomes" id="UP000272117"/>
    </source>
</evidence>
<protein>
    <submittedName>
        <fullName evidence="2">Uncharacterized protein</fullName>
    </submittedName>
</protein>
<organism evidence="2 3">
    <name type="scientific">Rufibacter latericius</name>
    <dbReference type="NCBI Taxonomy" id="2487040"/>
    <lineage>
        <taxon>Bacteria</taxon>
        <taxon>Pseudomonadati</taxon>
        <taxon>Bacteroidota</taxon>
        <taxon>Cytophagia</taxon>
        <taxon>Cytophagales</taxon>
        <taxon>Hymenobacteraceae</taxon>
        <taxon>Rufibacter</taxon>
    </lineage>
</organism>
<evidence type="ECO:0000313" key="2">
    <source>
        <dbReference type="EMBL" id="RNI31453.1"/>
    </source>
</evidence>
<keyword evidence="3" id="KW-1185">Reference proteome</keyword>
<keyword evidence="1" id="KW-0472">Membrane</keyword>
<keyword evidence="1" id="KW-0812">Transmembrane</keyword>
<gene>
    <name evidence="2" type="ORF">EFB08_02730</name>
</gene>
<dbReference type="Proteomes" id="UP000272117">
    <property type="component" value="Unassembled WGS sequence"/>
</dbReference>
<proteinExistence type="predicted"/>
<dbReference type="AlphaFoldDB" id="A0A3M9N2R0"/>
<sequence length="110" mass="12465">MKQIGFSYQSLSEGYPWFEELPEVISDLEPEKLLPNPFTELVTVSVSERLLSLPKAAIAIPAPAAPKREYNTFLFFVKDFTPLSNDLSFLTLVSLFFLLLFFPIAVAFKD</sequence>
<comment type="caution">
    <text evidence="2">The sequence shown here is derived from an EMBL/GenBank/DDBJ whole genome shotgun (WGS) entry which is preliminary data.</text>
</comment>
<dbReference type="EMBL" id="RJJD01000001">
    <property type="protein sequence ID" value="RNI31453.1"/>
    <property type="molecule type" value="Genomic_DNA"/>
</dbReference>
<keyword evidence="1" id="KW-1133">Transmembrane helix</keyword>
<reference evidence="2 3" key="1">
    <citation type="submission" date="2018-11" db="EMBL/GenBank/DDBJ databases">
        <title>Rufibacter latericius sp. nov., isolated from water in Baiyang Lake.</title>
        <authorList>
            <person name="Yang Y."/>
        </authorList>
    </citation>
    <scope>NUCLEOTIDE SEQUENCE [LARGE SCALE GENOMIC DNA]</scope>
    <source>
        <strain evidence="2 3">R-22-1c-1</strain>
    </source>
</reference>
<evidence type="ECO:0000256" key="1">
    <source>
        <dbReference type="SAM" id="Phobius"/>
    </source>
</evidence>